<comment type="caution">
    <text evidence="6">The sequence shown here is derived from an EMBL/GenBank/DDBJ whole genome shotgun (WGS) entry which is preliminary data.</text>
</comment>
<feature type="domain" description="HTH TFE/IIEalpha-type" evidence="5">
    <location>
        <begin position="7"/>
        <end position="138"/>
    </location>
</feature>
<dbReference type="Proteomes" id="UP000324897">
    <property type="component" value="Chromosome 1"/>
</dbReference>
<evidence type="ECO:0000256" key="1">
    <source>
        <dbReference type="ARBA" id="ARBA00008947"/>
    </source>
</evidence>
<dbReference type="InterPro" id="IPR017919">
    <property type="entry name" value="TFIIE/TFIIEa_HTH"/>
</dbReference>
<dbReference type="AlphaFoldDB" id="A0A5J9V473"/>
<name>A0A5J9V473_9POAL</name>
<dbReference type="OrthoDB" id="361102at2759"/>
<dbReference type="PROSITE" id="PS51344">
    <property type="entry name" value="HTH_TFE_IIE"/>
    <property type="match status" value="1"/>
</dbReference>
<sequence length="378" mass="43252">MASLGPFNRVVKLAARAFYDNLSLKGDTQPKSFRGDNRGMAVVVLDALTRREWVQEEHLAKDLKLHSKQLRRILRFFEEEKLIMREHRKESPKGKAHNTATPAASDGQPVTKEGEEKSKMHTYSYCCLDYAQDELDSRDTIQHYICHSCHKRYSAFDALQLVSYTDEYFHCETCNGELVAERDKLVSGKMGAVNDNARKYTIHELKDMQQRMDEQLKPLVAQLERVKKLPAPDFGSLRSWERAKSAANSSLRTPDSQFDRDFGGEGTAEDGKNHTDSKVKPMPPWMMSKGNNNSITERQRGEISGHIEREEEDAKRRMHSQSERHVGEKYKREDQDEGIEWEEDQAAGNSAKTYKMADLSAEAQDSGDDEDGIEWEEG</sequence>
<dbReference type="InterPro" id="IPR013083">
    <property type="entry name" value="Znf_RING/FYVE/PHD"/>
</dbReference>
<feature type="compositionally biased region" description="Acidic residues" evidence="4">
    <location>
        <begin position="335"/>
        <end position="345"/>
    </location>
</feature>
<proteinExistence type="inferred from homology"/>
<feature type="compositionally biased region" description="Polar residues" evidence="4">
    <location>
        <begin position="246"/>
        <end position="256"/>
    </location>
</feature>
<keyword evidence="3" id="KW-0804">Transcription</keyword>
<evidence type="ECO:0000313" key="6">
    <source>
        <dbReference type="EMBL" id="TVU30207.1"/>
    </source>
</evidence>
<dbReference type="Pfam" id="PF02002">
    <property type="entry name" value="TFIIE_alpha"/>
    <property type="match status" value="1"/>
</dbReference>
<dbReference type="Gene3D" id="3.30.40.10">
    <property type="entry name" value="Zinc/RING finger domain, C3HC4 (zinc finger)"/>
    <property type="match status" value="1"/>
</dbReference>
<protein>
    <recommendedName>
        <fullName evidence="5">HTH TFE/IIEalpha-type domain-containing protein</fullName>
    </recommendedName>
</protein>
<evidence type="ECO:0000256" key="2">
    <source>
        <dbReference type="ARBA" id="ARBA00023015"/>
    </source>
</evidence>
<dbReference type="GO" id="GO:0006367">
    <property type="term" value="P:transcription initiation at RNA polymerase II promoter"/>
    <property type="evidence" value="ECO:0007669"/>
    <property type="project" value="InterPro"/>
</dbReference>
<comment type="similarity">
    <text evidence="1">Belongs to the TFIIE alpha subunit family.</text>
</comment>
<dbReference type="PANTHER" id="PTHR13097">
    <property type="entry name" value="TRANSCRIPTION INITIATION FACTOR IIE, ALPHA SUBUNIT"/>
    <property type="match status" value="1"/>
</dbReference>
<dbReference type="PANTHER" id="PTHR13097:SF7">
    <property type="entry name" value="GENERAL TRANSCRIPTION FACTOR IIE SUBUNIT 1"/>
    <property type="match status" value="1"/>
</dbReference>
<gene>
    <name evidence="6" type="ORF">EJB05_21817</name>
</gene>
<dbReference type="SUPFAM" id="SSF57783">
    <property type="entry name" value="Zinc beta-ribbon"/>
    <property type="match status" value="1"/>
</dbReference>
<accession>A0A5J9V473</accession>
<evidence type="ECO:0000313" key="7">
    <source>
        <dbReference type="Proteomes" id="UP000324897"/>
    </source>
</evidence>
<evidence type="ECO:0000259" key="5">
    <source>
        <dbReference type="PROSITE" id="PS51344"/>
    </source>
</evidence>
<feature type="compositionally biased region" description="Basic and acidic residues" evidence="4">
    <location>
        <begin position="297"/>
        <end position="334"/>
    </location>
</feature>
<dbReference type="InterPro" id="IPR024550">
    <property type="entry name" value="TFIIEa/SarR/Rpc3_HTH_dom"/>
</dbReference>
<keyword evidence="2" id="KW-0805">Transcription regulation</keyword>
<dbReference type="InterPro" id="IPR002853">
    <property type="entry name" value="TFIIE_asu"/>
</dbReference>
<feature type="compositionally biased region" description="Basic and acidic residues" evidence="4">
    <location>
        <begin position="257"/>
        <end position="279"/>
    </location>
</feature>
<feature type="region of interest" description="Disordered" evidence="4">
    <location>
        <begin position="245"/>
        <end position="378"/>
    </location>
</feature>
<evidence type="ECO:0000256" key="4">
    <source>
        <dbReference type="SAM" id="MobiDB-lite"/>
    </source>
</evidence>
<keyword evidence="7" id="KW-1185">Reference proteome</keyword>
<organism evidence="6 7">
    <name type="scientific">Eragrostis curvula</name>
    <name type="common">weeping love grass</name>
    <dbReference type="NCBI Taxonomy" id="38414"/>
    <lineage>
        <taxon>Eukaryota</taxon>
        <taxon>Viridiplantae</taxon>
        <taxon>Streptophyta</taxon>
        <taxon>Embryophyta</taxon>
        <taxon>Tracheophyta</taxon>
        <taxon>Spermatophyta</taxon>
        <taxon>Magnoliopsida</taxon>
        <taxon>Liliopsida</taxon>
        <taxon>Poales</taxon>
        <taxon>Poaceae</taxon>
        <taxon>PACMAD clade</taxon>
        <taxon>Chloridoideae</taxon>
        <taxon>Eragrostideae</taxon>
        <taxon>Eragrostidinae</taxon>
        <taxon>Eragrostis</taxon>
    </lineage>
</organism>
<evidence type="ECO:0000256" key="3">
    <source>
        <dbReference type="ARBA" id="ARBA00023163"/>
    </source>
</evidence>
<feature type="compositionally biased region" description="Acidic residues" evidence="4">
    <location>
        <begin position="365"/>
        <end position="378"/>
    </location>
</feature>
<feature type="region of interest" description="Disordered" evidence="4">
    <location>
        <begin position="87"/>
        <end position="116"/>
    </location>
</feature>
<dbReference type="InterPro" id="IPR039997">
    <property type="entry name" value="TFE"/>
</dbReference>
<dbReference type="Gramene" id="TVU30207">
    <property type="protein sequence ID" value="TVU30207"/>
    <property type="gene ID" value="EJB05_21817"/>
</dbReference>
<dbReference type="EMBL" id="RWGY01000011">
    <property type="protein sequence ID" value="TVU30207.1"/>
    <property type="molecule type" value="Genomic_DNA"/>
</dbReference>
<dbReference type="FunFam" id="3.30.40.10:FF:000269">
    <property type="entry name" value="Transcription initiation factor IIE subunit alpha"/>
    <property type="match status" value="1"/>
</dbReference>
<reference evidence="6 7" key="1">
    <citation type="journal article" date="2019" name="Sci. Rep.">
        <title>A high-quality genome of Eragrostis curvula grass provides insights into Poaceae evolution and supports new strategies to enhance forage quality.</title>
        <authorList>
            <person name="Carballo J."/>
            <person name="Santos B.A.C.M."/>
            <person name="Zappacosta D."/>
            <person name="Garbus I."/>
            <person name="Selva J.P."/>
            <person name="Gallo C.A."/>
            <person name="Diaz A."/>
            <person name="Albertini E."/>
            <person name="Caccamo M."/>
            <person name="Echenique V."/>
        </authorList>
    </citation>
    <scope>NUCLEOTIDE SEQUENCE [LARGE SCALE GENOMIC DNA]</scope>
    <source>
        <strain evidence="7">cv. Victoria</strain>
        <tissue evidence="6">Leaf</tissue>
    </source>
</reference>
<dbReference type="SMART" id="SM00531">
    <property type="entry name" value="TFIIE"/>
    <property type="match status" value="1"/>
</dbReference>
<dbReference type="GO" id="GO:0005673">
    <property type="term" value="C:transcription factor TFIIE complex"/>
    <property type="evidence" value="ECO:0007669"/>
    <property type="project" value="TreeGrafter"/>
</dbReference>